<dbReference type="Proteomes" id="UP000663881">
    <property type="component" value="Unassembled WGS sequence"/>
</dbReference>
<feature type="non-terminal residue" evidence="2">
    <location>
        <position position="97"/>
    </location>
</feature>
<dbReference type="GO" id="GO:0005858">
    <property type="term" value="C:axonemal dynein complex"/>
    <property type="evidence" value="ECO:0007669"/>
    <property type="project" value="TreeGrafter"/>
</dbReference>
<protein>
    <submittedName>
        <fullName evidence="2">Uncharacterized protein</fullName>
    </submittedName>
</protein>
<gene>
    <name evidence="2" type="ORF">OKA104_LOCUS48530</name>
</gene>
<dbReference type="PANTHER" id="PTHR46532">
    <property type="entry name" value="MALE FERTILITY FACTOR KL5"/>
    <property type="match status" value="1"/>
</dbReference>
<feature type="non-terminal residue" evidence="2">
    <location>
        <position position="1"/>
    </location>
</feature>
<dbReference type="GO" id="GO:0051959">
    <property type="term" value="F:dynein light intermediate chain binding"/>
    <property type="evidence" value="ECO:0007669"/>
    <property type="project" value="InterPro"/>
</dbReference>
<organism evidence="2 3">
    <name type="scientific">Adineta steineri</name>
    <dbReference type="NCBI Taxonomy" id="433720"/>
    <lineage>
        <taxon>Eukaryota</taxon>
        <taxon>Metazoa</taxon>
        <taxon>Spiralia</taxon>
        <taxon>Gnathifera</taxon>
        <taxon>Rotifera</taxon>
        <taxon>Eurotatoria</taxon>
        <taxon>Bdelloidea</taxon>
        <taxon>Adinetida</taxon>
        <taxon>Adinetidae</taxon>
        <taxon>Adineta</taxon>
    </lineage>
</organism>
<dbReference type="Pfam" id="PF12775">
    <property type="entry name" value="AAA_7"/>
    <property type="match status" value="1"/>
</dbReference>
<accession>A0A820KUG4</accession>
<comment type="similarity">
    <text evidence="1">Belongs to the dynein heavy chain family.</text>
</comment>
<dbReference type="Gene3D" id="3.40.50.300">
    <property type="entry name" value="P-loop containing nucleotide triphosphate hydrolases"/>
    <property type="match status" value="1"/>
</dbReference>
<evidence type="ECO:0000256" key="1">
    <source>
        <dbReference type="ARBA" id="ARBA00008887"/>
    </source>
</evidence>
<dbReference type="InterPro" id="IPR027417">
    <property type="entry name" value="P-loop_NTPase"/>
</dbReference>
<evidence type="ECO:0000313" key="3">
    <source>
        <dbReference type="Proteomes" id="UP000663881"/>
    </source>
</evidence>
<dbReference type="GO" id="GO:0045505">
    <property type="term" value="F:dynein intermediate chain binding"/>
    <property type="evidence" value="ECO:0007669"/>
    <property type="project" value="InterPro"/>
</dbReference>
<proteinExistence type="inferred from homology"/>
<dbReference type="SUPFAM" id="SSF52540">
    <property type="entry name" value="P-loop containing nucleoside triphosphate hydrolases"/>
    <property type="match status" value="1"/>
</dbReference>
<dbReference type="EMBL" id="CAJOAY010021112">
    <property type="protein sequence ID" value="CAF4345732.1"/>
    <property type="molecule type" value="Genomic_DNA"/>
</dbReference>
<name>A0A820KUG4_9BILA</name>
<sequence>HWSTRVEPWEYPKNEKIEFASILVPNIDNVRITYLINILSKQEKAVLLIGEPGTAKTVIITSYLKHYDSEQHLTRNINFSSITTSNFIQKTIENFVD</sequence>
<dbReference type="PANTHER" id="PTHR46532:SF4">
    <property type="entry name" value="AAA+ ATPASE DOMAIN-CONTAINING PROTEIN"/>
    <property type="match status" value="1"/>
</dbReference>
<reference evidence="2" key="1">
    <citation type="submission" date="2021-02" db="EMBL/GenBank/DDBJ databases">
        <authorList>
            <person name="Nowell W R."/>
        </authorList>
    </citation>
    <scope>NUCLEOTIDE SEQUENCE</scope>
</reference>
<dbReference type="InterPro" id="IPR026983">
    <property type="entry name" value="DHC"/>
</dbReference>
<dbReference type="GO" id="GO:0007018">
    <property type="term" value="P:microtubule-based movement"/>
    <property type="evidence" value="ECO:0007669"/>
    <property type="project" value="InterPro"/>
</dbReference>
<dbReference type="AlphaFoldDB" id="A0A820KUG4"/>
<evidence type="ECO:0000313" key="2">
    <source>
        <dbReference type="EMBL" id="CAF4345732.1"/>
    </source>
</evidence>
<comment type="caution">
    <text evidence="2">The sequence shown here is derived from an EMBL/GenBank/DDBJ whole genome shotgun (WGS) entry which is preliminary data.</text>
</comment>